<evidence type="ECO:0008006" key="2">
    <source>
        <dbReference type="Google" id="ProtNLM"/>
    </source>
</evidence>
<dbReference type="CDD" id="cd09272">
    <property type="entry name" value="RNase_HI_RT_Ty1"/>
    <property type="match status" value="1"/>
</dbReference>
<comment type="caution">
    <text evidence="1">The sequence shown here is derived from an EMBL/GenBank/DDBJ whole genome shotgun (WGS) entry which is preliminary data.</text>
</comment>
<proteinExistence type="predicted"/>
<sequence>MSRSSAEAEYRSMGVTVCELQWISYLLCDFALTVHTPIPLFCDNKAALHIMANPVFHERTKHLEIDYHIVHNLYKLGFIAPSFVLARSSWQTFLVHISSKFTLWGSVVNTGIHAVWVDAAEENDVFDDAG</sequence>
<evidence type="ECO:0000313" key="1">
    <source>
        <dbReference type="EMBL" id="KAL0285838.1"/>
    </source>
</evidence>
<dbReference type="PANTHER" id="PTHR11439">
    <property type="entry name" value="GAG-POL-RELATED RETROTRANSPOSON"/>
    <property type="match status" value="1"/>
</dbReference>
<dbReference type="PANTHER" id="PTHR11439:SF511">
    <property type="match status" value="1"/>
</dbReference>
<gene>
    <name evidence="1" type="ORF">Sradi_7162800</name>
</gene>
<organism evidence="1">
    <name type="scientific">Sesamum radiatum</name>
    <name type="common">Black benniseed</name>
    <dbReference type="NCBI Taxonomy" id="300843"/>
    <lineage>
        <taxon>Eukaryota</taxon>
        <taxon>Viridiplantae</taxon>
        <taxon>Streptophyta</taxon>
        <taxon>Embryophyta</taxon>
        <taxon>Tracheophyta</taxon>
        <taxon>Spermatophyta</taxon>
        <taxon>Magnoliopsida</taxon>
        <taxon>eudicotyledons</taxon>
        <taxon>Gunneridae</taxon>
        <taxon>Pentapetalae</taxon>
        <taxon>asterids</taxon>
        <taxon>lamiids</taxon>
        <taxon>Lamiales</taxon>
        <taxon>Pedaliaceae</taxon>
        <taxon>Sesamum</taxon>
    </lineage>
</organism>
<accession>A0AAW2IVF7</accession>
<dbReference type="AlphaFoldDB" id="A0AAW2IVF7"/>
<name>A0AAW2IVF7_SESRA</name>
<reference evidence="1" key="2">
    <citation type="journal article" date="2024" name="Plant">
        <title>Genomic evolution and insights into agronomic trait innovations of Sesamum species.</title>
        <authorList>
            <person name="Miao H."/>
            <person name="Wang L."/>
            <person name="Qu L."/>
            <person name="Liu H."/>
            <person name="Sun Y."/>
            <person name="Le M."/>
            <person name="Wang Q."/>
            <person name="Wei S."/>
            <person name="Zheng Y."/>
            <person name="Lin W."/>
            <person name="Duan Y."/>
            <person name="Cao H."/>
            <person name="Xiong S."/>
            <person name="Wang X."/>
            <person name="Wei L."/>
            <person name="Li C."/>
            <person name="Ma Q."/>
            <person name="Ju M."/>
            <person name="Zhao R."/>
            <person name="Li G."/>
            <person name="Mu C."/>
            <person name="Tian Q."/>
            <person name="Mei H."/>
            <person name="Zhang T."/>
            <person name="Gao T."/>
            <person name="Zhang H."/>
        </authorList>
    </citation>
    <scope>NUCLEOTIDE SEQUENCE</scope>
    <source>
        <strain evidence="1">G02</strain>
    </source>
</reference>
<dbReference type="EMBL" id="JACGWJ010001006">
    <property type="protein sequence ID" value="KAL0285838.1"/>
    <property type="molecule type" value="Genomic_DNA"/>
</dbReference>
<protein>
    <recommendedName>
        <fullName evidence="2">Copia protein</fullName>
    </recommendedName>
</protein>
<reference evidence="1" key="1">
    <citation type="submission" date="2020-06" db="EMBL/GenBank/DDBJ databases">
        <authorList>
            <person name="Li T."/>
            <person name="Hu X."/>
            <person name="Zhang T."/>
            <person name="Song X."/>
            <person name="Zhang H."/>
            <person name="Dai N."/>
            <person name="Sheng W."/>
            <person name="Hou X."/>
            <person name="Wei L."/>
        </authorList>
    </citation>
    <scope>NUCLEOTIDE SEQUENCE</scope>
    <source>
        <strain evidence="1">G02</strain>
        <tissue evidence="1">Leaf</tissue>
    </source>
</reference>